<keyword evidence="1" id="KW-1133">Transmembrane helix</keyword>
<name>A0A942TEP9_9BACI</name>
<accession>A0A942TEP9</accession>
<dbReference type="RefSeq" id="WP_213125822.1">
    <property type="nucleotide sequence ID" value="NZ_JAGYPG010000002.1"/>
</dbReference>
<feature type="transmembrane region" description="Helical" evidence="1">
    <location>
        <begin position="36"/>
        <end position="58"/>
    </location>
</feature>
<evidence type="ECO:0000256" key="1">
    <source>
        <dbReference type="SAM" id="Phobius"/>
    </source>
</evidence>
<evidence type="ECO:0000313" key="2">
    <source>
        <dbReference type="EMBL" id="MBS4195147.1"/>
    </source>
</evidence>
<dbReference type="AlphaFoldDB" id="A0A942TEP9"/>
<organism evidence="2 3">
    <name type="scientific">Lederbergia citri</name>
    <dbReference type="NCBI Taxonomy" id="2833580"/>
    <lineage>
        <taxon>Bacteria</taxon>
        <taxon>Bacillati</taxon>
        <taxon>Bacillota</taxon>
        <taxon>Bacilli</taxon>
        <taxon>Bacillales</taxon>
        <taxon>Bacillaceae</taxon>
        <taxon>Lederbergia</taxon>
    </lineage>
</organism>
<reference evidence="2 3" key="1">
    <citation type="submission" date="2021-05" db="EMBL/GenBank/DDBJ databases">
        <title>Novel Bacillus species.</title>
        <authorList>
            <person name="Liu G."/>
        </authorList>
    </citation>
    <scope>NUCLEOTIDE SEQUENCE [LARGE SCALE GENOMIC DNA]</scope>
    <source>
        <strain evidence="3">FJAT-49780</strain>
    </source>
</reference>
<feature type="transmembrane region" description="Helical" evidence="1">
    <location>
        <begin position="6"/>
        <end position="24"/>
    </location>
</feature>
<evidence type="ECO:0000313" key="3">
    <source>
        <dbReference type="Proteomes" id="UP000681414"/>
    </source>
</evidence>
<proteinExistence type="predicted"/>
<dbReference type="EMBL" id="JAGYPG010000002">
    <property type="protein sequence ID" value="MBS4195147.1"/>
    <property type="molecule type" value="Genomic_DNA"/>
</dbReference>
<gene>
    <name evidence="2" type="ORF">KHA97_08765</name>
</gene>
<keyword evidence="1" id="KW-0472">Membrane</keyword>
<keyword evidence="1" id="KW-0812">Transmembrane</keyword>
<keyword evidence="3" id="KW-1185">Reference proteome</keyword>
<sequence>MMLTKIALFIAIIMTVYLFAYSYIEALRISNSEEKVYGGTFIFSSIMAFVFSGLTYLFI</sequence>
<comment type="caution">
    <text evidence="2">The sequence shown here is derived from an EMBL/GenBank/DDBJ whole genome shotgun (WGS) entry which is preliminary data.</text>
</comment>
<dbReference type="Proteomes" id="UP000681414">
    <property type="component" value="Unassembled WGS sequence"/>
</dbReference>
<protein>
    <submittedName>
        <fullName evidence="2">Uncharacterized protein</fullName>
    </submittedName>
</protein>